<dbReference type="GO" id="GO:0051059">
    <property type="term" value="F:NF-kappaB binding"/>
    <property type="evidence" value="ECO:0007669"/>
    <property type="project" value="TreeGrafter"/>
</dbReference>
<dbReference type="InterPro" id="IPR001315">
    <property type="entry name" value="CARD"/>
</dbReference>
<name>A0A8C5GBZ5_GOUWI</name>
<evidence type="ECO:0000313" key="4">
    <source>
        <dbReference type="Proteomes" id="UP000694680"/>
    </source>
</evidence>
<dbReference type="Pfam" id="PF00619">
    <property type="entry name" value="CARD"/>
    <property type="match status" value="1"/>
</dbReference>
<dbReference type="GO" id="GO:0002250">
    <property type="term" value="P:adaptive immune response"/>
    <property type="evidence" value="ECO:0007669"/>
    <property type="project" value="TreeGrafter"/>
</dbReference>
<evidence type="ECO:0000259" key="2">
    <source>
        <dbReference type="PROSITE" id="PS50209"/>
    </source>
</evidence>
<organism evidence="3 4">
    <name type="scientific">Gouania willdenowi</name>
    <name type="common">Blunt-snouted clingfish</name>
    <name type="synonym">Lepadogaster willdenowi</name>
    <dbReference type="NCBI Taxonomy" id="441366"/>
    <lineage>
        <taxon>Eukaryota</taxon>
        <taxon>Metazoa</taxon>
        <taxon>Chordata</taxon>
        <taxon>Craniata</taxon>
        <taxon>Vertebrata</taxon>
        <taxon>Euteleostomi</taxon>
        <taxon>Actinopterygii</taxon>
        <taxon>Neopterygii</taxon>
        <taxon>Teleostei</taxon>
        <taxon>Neoteleostei</taxon>
        <taxon>Acanthomorphata</taxon>
        <taxon>Ovalentaria</taxon>
        <taxon>Blenniimorphae</taxon>
        <taxon>Blenniiformes</taxon>
        <taxon>Gobiesocoidei</taxon>
        <taxon>Gobiesocidae</taxon>
        <taxon>Gobiesocinae</taxon>
        <taxon>Gouania</taxon>
    </lineage>
</organism>
<dbReference type="InterPro" id="IPR033238">
    <property type="entry name" value="BCL10/E10"/>
</dbReference>
<dbReference type="GO" id="GO:0003713">
    <property type="term" value="F:transcription coactivator activity"/>
    <property type="evidence" value="ECO:0007669"/>
    <property type="project" value="TreeGrafter"/>
</dbReference>
<dbReference type="GO" id="GO:0005829">
    <property type="term" value="C:cytosol"/>
    <property type="evidence" value="ECO:0007669"/>
    <property type="project" value="TreeGrafter"/>
</dbReference>
<dbReference type="InterPro" id="IPR011029">
    <property type="entry name" value="DEATH-like_dom_sf"/>
</dbReference>
<dbReference type="SUPFAM" id="SSF47986">
    <property type="entry name" value="DEATH domain"/>
    <property type="match status" value="1"/>
</dbReference>
<dbReference type="PANTHER" id="PTHR34920:SF1">
    <property type="entry name" value="B-CELL LYMPHOMA_LEUKEMIA 10"/>
    <property type="match status" value="1"/>
</dbReference>
<dbReference type="Gene3D" id="1.10.533.10">
    <property type="entry name" value="Death Domain, Fas"/>
    <property type="match status" value="1"/>
</dbReference>
<protein>
    <submittedName>
        <fullName evidence="3">BCL10 immune signaling adaptor</fullName>
    </submittedName>
</protein>
<dbReference type="Ensembl" id="ENSGWIT00000030564.1">
    <property type="protein sequence ID" value="ENSGWIP00000028014.1"/>
    <property type="gene ID" value="ENSGWIG00000014661.1"/>
</dbReference>
<reference evidence="3" key="1">
    <citation type="submission" date="2020-06" db="EMBL/GenBank/DDBJ databases">
        <authorList>
            <consortium name="Wellcome Sanger Institute Data Sharing"/>
        </authorList>
    </citation>
    <scope>NUCLEOTIDE SEQUENCE [LARGE SCALE GENOMIC DNA]</scope>
</reference>
<dbReference type="GO" id="GO:0043422">
    <property type="term" value="F:protein kinase B binding"/>
    <property type="evidence" value="ECO:0007669"/>
    <property type="project" value="TreeGrafter"/>
</dbReference>
<reference evidence="3" key="2">
    <citation type="submission" date="2025-08" db="UniProtKB">
        <authorList>
            <consortium name="Ensembl"/>
        </authorList>
    </citation>
    <scope>IDENTIFICATION</scope>
</reference>
<dbReference type="PANTHER" id="PTHR34920">
    <property type="entry name" value="B-CELL LYMPHOMA/LEUKEMIA 10"/>
    <property type="match status" value="1"/>
</dbReference>
<dbReference type="PROSITE" id="PS50209">
    <property type="entry name" value="CARD"/>
    <property type="match status" value="1"/>
</dbReference>
<dbReference type="GO" id="GO:0006915">
    <property type="term" value="P:apoptotic process"/>
    <property type="evidence" value="ECO:0007669"/>
    <property type="project" value="InterPro"/>
</dbReference>
<dbReference type="GO" id="GO:0019209">
    <property type="term" value="F:kinase activator activity"/>
    <property type="evidence" value="ECO:0007669"/>
    <property type="project" value="TreeGrafter"/>
</dbReference>
<dbReference type="GO" id="GO:2001238">
    <property type="term" value="P:positive regulation of extrinsic apoptotic signaling pathway"/>
    <property type="evidence" value="ECO:0007669"/>
    <property type="project" value="TreeGrafter"/>
</dbReference>
<dbReference type="Proteomes" id="UP000694680">
    <property type="component" value="Chromosome 17"/>
</dbReference>
<feature type="domain" description="CARD" evidence="2">
    <location>
        <begin position="11"/>
        <end position="86"/>
    </location>
</feature>
<feature type="region of interest" description="Disordered" evidence="1">
    <location>
        <begin position="160"/>
        <end position="231"/>
    </location>
</feature>
<proteinExistence type="predicted"/>
<feature type="compositionally biased region" description="Pro residues" evidence="1">
    <location>
        <begin position="190"/>
        <end position="200"/>
    </location>
</feature>
<evidence type="ECO:0000313" key="3">
    <source>
        <dbReference type="Ensembl" id="ENSGWIP00000028014.1"/>
    </source>
</evidence>
<feature type="compositionally biased region" description="Polar residues" evidence="1">
    <location>
        <begin position="208"/>
        <end position="231"/>
    </location>
</feature>
<dbReference type="AlphaFoldDB" id="A0A8C5GBZ5"/>
<sequence length="231" mass="25442">MDSPTLTEEEMIEIKKDVMTQMRHYLCKSIRADRHLDFLRSRRILTKEDAEDISCRSTQGKRTGVMLDILSENPQGLDALLDSIRENKSQDFIIVKITDEVQKAKNDKIESLRGESADTSLHTRLKRMVVCSSDFYGSAHSVSDVSYSLRTDSTLLFHPDGEQSSASSPVLCAPSLMTGEGLPSSSLPRPGEPGAPPVPEPQEEGGPCTSSGDSNIQPLRSRSLLSHHNVC</sequence>
<keyword evidence="4" id="KW-1185">Reference proteome</keyword>
<accession>A0A8C5GBZ5</accession>
<evidence type="ECO:0000256" key="1">
    <source>
        <dbReference type="SAM" id="MobiDB-lite"/>
    </source>
</evidence>
<reference evidence="3" key="3">
    <citation type="submission" date="2025-09" db="UniProtKB">
        <authorList>
            <consortium name="Ensembl"/>
        </authorList>
    </citation>
    <scope>IDENTIFICATION</scope>
</reference>
<dbReference type="GO" id="GO:0032449">
    <property type="term" value="C:CBM complex"/>
    <property type="evidence" value="ECO:0007669"/>
    <property type="project" value="TreeGrafter"/>
</dbReference>